<evidence type="ECO:0000313" key="1">
    <source>
        <dbReference type="EMBL" id="CEO50794.1"/>
    </source>
</evidence>
<dbReference type="PANTHER" id="PTHR35186:SF4">
    <property type="entry name" value="PRION-INHIBITION AND PROPAGATION HELO DOMAIN-CONTAINING PROTEIN"/>
    <property type="match status" value="1"/>
</dbReference>
<name>A0A0B7K0V1_BIOOC</name>
<organism evidence="1">
    <name type="scientific">Bionectria ochroleuca</name>
    <name type="common">Gliocladium roseum</name>
    <dbReference type="NCBI Taxonomy" id="29856"/>
    <lineage>
        <taxon>Eukaryota</taxon>
        <taxon>Fungi</taxon>
        <taxon>Dikarya</taxon>
        <taxon>Ascomycota</taxon>
        <taxon>Pezizomycotina</taxon>
        <taxon>Sordariomycetes</taxon>
        <taxon>Hypocreomycetidae</taxon>
        <taxon>Hypocreales</taxon>
        <taxon>Bionectriaceae</taxon>
        <taxon>Clonostachys</taxon>
    </lineage>
</organism>
<reference evidence="1" key="1">
    <citation type="submission" date="2015-01" db="EMBL/GenBank/DDBJ databases">
        <authorList>
            <person name="Durling Mikael"/>
        </authorList>
    </citation>
    <scope>NUCLEOTIDE SEQUENCE</scope>
</reference>
<accession>A0A0B7K0V1</accession>
<dbReference type="AlphaFoldDB" id="A0A0B7K0V1"/>
<dbReference type="PANTHER" id="PTHR35186">
    <property type="entry name" value="ANK_REP_REGION DOMAIN-CONTAINING PROTEIN"/>
    <property type="match status" value="1"/>
</dbReference>
<protein>
    <submittedName>
        <fullName evidence="1">Uncharacterized protein</fullName>
    </submittedName>
</protein>
<dbReference type="EMBL" id="CDPU01000020">
    <property type="protein sequence ID" value="CEO50794.1"/>
    <property type="molecule type" value="Genomic_DNA"/>
</dbReference>
<gene>
    <name evidence="1" type="ORF">BN869_000006852_1</name>
</gene>
<proteinExistence type="predicted"/>
<sequence>MSGIEVAGLAVGAFPILFEAFKEFRKAAKPLKLWWRFEVEFDNFLATVQREQIAYSQNLEILIDSLALSEYEKATLQNVPESNLWYEPQVQSVLRRRLQNRHYPWFMEQLRDTNAAIEKLLGLLPIGKAYLVDSRSIEAEMFRLKRSFSREKDDLLDIIRDRNEAIFHFLNRDSMVNHSKTQHLKPVEDPGFLSLQTQARDIYVCLKERWTCTCPEKHPCGITVSRKHINGNALELSFVFNGEDTSILKVQFDEVPLPAIKISEPEDEDIANLRTQLTIRRQKARIISEKGTKGILSSIGLLALDSEARRSSSFQDRTLERQTSFLERGKSFLRSSRHKSIDANIHEPTPATPEKRRISAFQAHDAESLPKVRFLYKDATSNFIKHANPMGDLCSMLKTSSINDIPGFWEAGKDKRILLTMGPHNQAEGPKHQPTSLEEFLLSTSRRDHRVEQALGVLFTILSLGPLPLIPTGWDRSKIFLRSSQLKTTEPYLSHSSLKLAVNGESHHRRPDELARTYMFAIGVLLLELLFRETLERQPFRSQFLGPTGEPNEYTDFCTAMQWQKKVMEECGTGLADAIHRCIVCSFDSPLDLSSPSFVNSVWQGVGKPVEEFLKAWDPAV</sequence>